<dbReference type="Gramene" id="CDO99294">
    <property type="protein sequence ID" value="CDO99294"/>
    <property type="gene ID" value="GSCOC_T00026391001"/>
</dbReference>
<reference evidence="3" key="1">
    <citation type="journal article" date="2014" name="Science">
        <title>The coffee genome provides insight into the convergent evolution of caffeine biosynthesis.</title>
        <authorList>
            <person name="Denoeud F."/>
            <person name="Carretero-Paulet L."/>
            <person name="Dereeper A."/>
            <person name="Droc G."/>
            <person name="Guyot R."/>
            <person name="Pietrella M."/>
            <person name="Zheng C."/>
            <person name="Alberti A."/>
            <person name="Anthony F."/>
            <person name="Aprea G."/>
            <person name="Aury J.M."/>
            <person name="Bento P."/>
            <person name="Bernard M."/>
            <person name="Bocs S."/>
            <person name="Campa C."/>
            <person name="Cenci A."/>
            <person name="Combes M.C."/>
            <person name="Crouzillat D."/>
            <person name="Da Silva C."/>
            <person name="Daddiego L."/>
            <person name="De Bellis F."/>
            <person name="Dussert S."/>
            <person name="Garsmeur O."/>
            <person name="Gayraud T."/>
            <person name="Guignon V."/>
            <person name="Jahn K."/>
            <person name="Jamilloux V."/>
            <person name="Joet T."/>
            <person name="Labadie K."/>
            <person name="Lan T."/>
            <person name="Leclercq J."/>
            <person name="Lepelley M."/>
            <person name="Leroy T."/>
            <person name="Li L.T."/>
            <person name="Librado P."/>
            <person name="Lopez L."/>
            <person name="Munoz A."/>
            <person name="Noel B."/>
            <person name="Pallavicini A."/>
            <person name="Perrotta G."/>
            <person name="Poncet V."/>
            <person name="Pot D."/>
            <person name="Priyono X."/>
            <person name="Rigoreau M."/>
            <person name="Rouard M."/>
            <person name="Rozas J."/>
            <person name="Tranchant-Dubreuil C."/>
            <person name="VanBuren R."/>
            <person name="Zhang Q."/>
            <person name="Andrade A.C."/>
            <person name="Argout X."/>
            <person name="Bertrand B."/>
            <person name="de Kochko A."/>
            <person name="Graziosi G."/>
            <person name="Henry R.J."/>
            <person name="Jayarama X."/>
            <person name="Ming R."/>
            <person name="Nagai C."/>
            <person name="Rounsley S."/>
            <person name="Sankoff D."/>
            <person name="Giuliano G."/>
            <person name="Albert V.A."/>
            <person name="Wincker P."/>
            <person name="Lashermes P."/>
        </authorList>
    </citation>
    <scope>NUCLEOTIDE SEQUENCE [LARGE SCALE GENOMIC DNA]</scope>
    <source>
        <strain evidence="3">cv. DH200-94</strain>
    </source>
</reference>
<keyword evidence="3" id="KW-1185">Reference proteome</keyword>
<gene>
    <name evidence="2" type="ORF">GSCOC_T00026391001</name>
</gene>
<evidence type="ECO:0000313" key="2">
    <source>
        <dbReference type="EMBL" id="CDO99294.1"/>
    </source>
</evidence>
<sequence length="61" mass="6818">MDSSHMPMYSVTHPVPKTRSFSGNFSFAPRIENDNRRKKQPSTTIISWTTSDVKPSSTSSA</sequence>
<feature type="compositionally biased region" description="Polar residues" evidence="1">
    <location>
        <begin position="41"/>
        <end position="61"/>
    </location>
</feature>
<evidence type="ECO:0000256" key="1">
    <source>
        <dbReference type="SAM" id="MobiDB-lite"/>
    </source>
</evidence>
<dbReference type="Proteomes" id="UP000295252">
    <property type="component" value="Chromosome V"/>
</dbReference>
<name>A0A068TTL7_COFCA</name>
<proteinExistence type="predicted"/>
<dbReference type="EMBL" id="HG739087">
    <property type="protein sequence ID" value="CDO99294.1"/>
    <property type="molecule type" value="Genomic_DNA"/>
</dbReference>
<evidence type="ECO:0000313" key="3">
    <source>
        <dbReference type="Proteomes" id="UP000295252"/>
    </source>
</evidence>
<organism evidence="2 3">
    <name type="scientific">Coffea canephora</name>
    <name type="common">Robusta coffee</name>
    <dbReference type="NCBI Taxonomy" id="49390"/>
    <lineage>
        <taxon>Eukaryota</taxon>
        <taxon>Viridiplantae</taxon>
        <taxon>Streptophyta</taxon>
        <taxon>Embryophyta</taxon>
        <taxon>Tracheophyta</taxon>
        <taxon>Spermatophyta</taxon>
        <taxon>Magnoliopsida</taxon>
        <taxon>eudicotyledons</taxon>
        <taxon>Gunneridae</taxon>
        <taxon>Pentapetalae</taxon>
        <taxon>asterids</taxon>
        <taxon>lamiids</taxon>
        <taxon>Gentianales</taxon>
        <taxon>Rubiaceae</taxon>
        <taxon>Ixoroideae</taxon>
        <taxon>Gardenieae complex</taxon>
        <taxon>Bertiereae - Coffeeae clade</taxon>
        <taxon>Coffeeae</taxon>
        <taxon>Coffea</taxon>
    </lineage>
</organism>
<feature type="region of interest" description="Disordered" evidence="1">
    <location>
        <begin position="1"/>
        <end position="61"/>
    </location>
</feature>
<accession>A0A068TTL7</accession>
<dbReference type="InParanoid" id="A0A068TTL7"/>
<protein>
    <submittedName>
        <fullName evidence="2">Uncharacterized protein</fullName>
    </submittedName>
</protein>
<dbReference type="AlphaFoldDB" id="A0A068TTL7"/>